<dbReference type="SUPFAM" id="SSF48452">
    <property type="entry name" value="TPR-like"/>
    <property type="match status" value="2"/>
</dbReference>
<organism evidence="12 13">
    <name type="scientific">Flavobacterium haoranii</name>
    <dbReference type="NCBI Taxonomy" id="683124"/>
    <lineage>
        <taxon>Bacteria</taxon>
        <taxon>Pseudomonadati</taxon>
        <taxon>Bacteroidota</taxon>
        <taxon>Flavobacteriia</taxon>
        <taxon>Flavobacteriales</taxon>
        <taxon>Flavobacteriaceae</taxon>
        <taxon>Flavobacterium</taxon>
    </lineage>
</organism>
<keyword evidence="5" id="KW-0547">Nucleotide-binding</keyword>
<keyword evidence="10" id="KW-1133">Transmembrane helix</keyword>
<dbReference type="GO" id="GO:0000155">
    <property type="term" value="F:phosphorelay sensor kinase activity"/>
    <property type="evidence" value="ECO:0007669"/>
    <property type="project" value="InterPro"/>
</dbReference>
<reference evidence="12 13" key="1">
    <citation type="submission" date="2016-11" db="EMBL/GenBank/DDBJ databases">
        <authorList>
            <person name="Jaros S."/>
            <person name="Januszkiewicz K."/>
            <person name="Wedrychowicz H."/>
        </authorList>
    </citation>
    <scope>NUCLEOTIDE SEQUENCE [LARGE SCALE GENOMIC DNA]</scope>
    <source>
        <strain evidence="12 13">DSM 22807</strain>
    </source>
</reference>
<keyword evidence="8" id="KW-0902">Two-component regulatory system</keyword>
<dbReference type="InterPro" id="IPR011990">
    <property type="entry name" value="TPR-like_helical_dom_sf"/>
</dbReference>
<sequence length="648" mass="75482">MYSNDKLDYHFNEVYNNDLSKEQKLQHIDSAQILVAKQNDEDSLKVKNLFKIANRYFQLLEYRKYKNVVERIYNLGNKIQDTSIIAKSQYYLGDYYFFTSKNDSAYYYYFESEKKYKNLKNDFNKGSVFLHKANILLYERDFVGSEAQTIKALNVAKAINDVELLYDCYANLGNSQLGLKNYDEALKYHFKSLEEIKNVTLENYIPIFKAQSYNNIGHVYLSMGNYNKAKEYLAQGLVIPKLKELQPIFYSSLLDYYAYANYKLKNEAENDFLKALKIRDSINDTAGRIKSRIHLTEFYLDKKDTIDALLLNKQAYDLAKSAKYNKEVLIALDFYTKLDPKNGLKYAQEYIKLSDSLQEQERGIRNKLARIEFETDEILQEKEVLSGEKSIILLTSITILFIGTLLFIIFYLRSKQKQLVFANEQQLANERIYQLMLEQQTKLDEARKSEKKRIARELHDGIMNKLASTRLNLFVLNKKTDPETINKCLTHITDIQNIEKEVRNIAHELSTETFTQKNNFRSVLESLFQDQKSLFSANFNGFIDENIEWENLSTKHKMNLYRILQESLNNCNKYADAQNISVSIALINNEIRTEIKDDGKGFNLKKSSSKGIGIQNMYDRTNEIGAELSINSKIGLGTTITLEIPYKS</sequence>
<evidence type="ECO:0000313" key="13">
    <source>
        <dbReference type="Proteomes" id="UP000184232"/>
    </source>
</evidence>
<dbReference type="Gene3D" id="1.20.5.1930">
    <property type="match status" value="1"/>
</dbReference>
<dbReference type="PANTHER" id="PTHR24421">
    <property type="entry name" value="NITRATE/NITRITE SENSOR PROTEIN NARX-RELATED"/>
    <property type="match status" value="1"/>
</dbReference>
<keyword evidence="7" id="KW-0067">ATP-binding</keyword>
<feature type="repeat" description="TPR" evidence="9">
    <location>
        <begin position="210"/>
        <end position="243"/>
    </location>
</feature>
<evidence type="ECO:0000256" key="9">
    <source>
        <dbReference type="PROSITE-ProRule" id="PRU00339"/>
    </source>
</evidence>
<evidence type="ECO:0000256" key="3">
    <source>
        <dbReference type="ARBA" id="ARBA00022553"/>
    </source>
</evidence>
<evidence type="ECO:0000256" key="10">
    <source>
        <dbReference type="SAM" id="Phobius"/>
    </source>
</evidence>
<dbReference type="InterPro" id="IPR005467">
    <property type="entry name" value="His_kinase_dom"/>
</dbReference>
<dbReference type="Gene3D" id="3.30.565.10">
    <property type="entry name" value="Histidine kinase-like ATPase, C-terminal domain"/>
    <property type="match status" value="1"/>
</dbReference>
<dbReference type="AlphaFoldDB" id="A0A1M6EFW2"/>
<dbReference type="CDD" id="cd16917">
    <property type="entry name" value="HATPase_UhpB-NarQ-NarX-like"/>
    <property type="match status" value="1"/>
</dbReference>
<dbReference type="PANTHER" id="PTHR24421:SF10">
    <property type="entry name" value="NITRATE_NITRITE SENSOR PROTEIN NARQ"/>
    <property type="match status" value="1"/>
</dbReference>
<evidence type="ECO:0000313" key="12">
    <source>
        <dbReference type="EMBL" id="SHI84331.1"/>
    </source>
</evidence>
<dbReference type="Gene3D" id="1.25.40.10">
    <property type="entry name" value="Tetratricopeptide repeat domain"/>
    <property type="match status" value="2"/>
</dbReference>
<dbReference type="GO" id="GO:0005524">
    <property type="term" value="F:ATP binding"/>
    <property type="evidence" value="ECO:0007669"/>
    <property type="project" value="UniProtKB-KW"/>
</dbReference>
<dbReference type="Pfam" id="PF02518">
    <property type="entry name" value="HATPase_c"/>
    <property type="match status" value="1"/>
</dbReference>
<dbReference type="GO" id="GO:0016020">
    <property type="term" value="C:membrane"/>
    <property type="evidence" value="ECO:0007669"/>
    <property type="project" value="InterPro"/>
</dbReference>
<dbReference type="EMBL" id="FQZH01000001">
    <property type="protein sequence ID" value="SHI84331.1"/>
    <property type="molecule type" value="Genomic_DNA"/>
</dbReference>
<evidence type="ECO:0000256" key="1">
    <source>
        <dbReference type="ARBA" id="ARBA00000085"/>
    </source>
</evidence>
<dbReference type="Pfam" id="PF07730">
    <property type="entry name" value="HisKA_3"/>
    <property type="match status" value="1"/>
</dbReference>
<dbReference type="STRING" id="683124.SAMN05444337_0935"/>
<dbReference type="SMART" id="SM00387">
    <property type="entry name" value="HATPase_c"/>
    <property type="match status" value="1"/>
</dbReference>
<evidence type="ECO:0000256" key="6">
    <source>
        <dbReference type="ARBA" id="ARBA00022777"/>
    </source>
</evidence>
<evidence type="ECO:0000256" key="2">
    <source>
        <dbReference type="ARBA" id="ARBA00012438"/>
    </source>
</evidence>
<accession>A0A1M6EFW2</accession>
<feature type="domain" description="Histidine kinase" evidence="11">
    <location>
        <begin position="560"/>
        <end position="648"/>
    </location>
</feature>
<keyword evidence="4" id="KW-0808">Transferase</keyword>
<dbReference type="PROSITE" id="PS50109">
    <property type="entry name" value="HIS_KIN"/>
    <property type="match status" value="1"/>
</dbReference>
<keyword evidence="3" id="KW-0597">Phosphoprotein</keyword>
<dbReference type="SUPFAM" id="SSF55874">
    <property type="entry name" value="ATPase domain of HSP90 chaperone/DNA topoisomerase II/histidine kinase"/>
    <property type="match status" value="1"/>
</dbReference>
<dbReference type="Proteomes" id="UP000184232">
    <property type="component" value="Unassembled WGS sequence"/>
</dbReference>
<evidence type="ECO:0000256" key="7">
    <source>
        <dbReference type="ARBA" id="ARBA00022840"/>
    </source>
</evidence>
<dbReference type="GO" id="GO:0046983">
    <property type="term" value="F:protein dimerization activity"/>
    <property type="evidence" value="ECO:0007669"/>
    <property type="project" value="InterPro"/>
</dbReference>
<keyword evidence="10" id="KW-0812">Transmembrane</keyword>
<protein>
    <recommendedName>
        <fullName evidence="2">histidine kinase</fullName>
        <ecNumber evidence="2">2.7.13.3</ecNumber>
    </recommendedName>
</protein>
<evidence type="ECO:0000256" key="5">
    <source>
        <dbReference type="ARBA" id="ARBA00022741"/>
    </source>
</evidence>
<dbReference type="InterPro" id="IPR003594">
    <property type="entry name" value="HATPase_dom"/>
</dbReference>
<gene>
    <name evidence="12" type="ORF">SAMN05444337_0935</name>
</gene>
<evidence type="ECO:0000256" key="8">
    <source>
        <dbReference type="ARBA" id="ARBA00023012"/>
    </source>
</evidence>
<dbReference type="InterPro" id="IPR036890">
    <property type="entry name" value="HATPase_C_sf"/>
</dbReference>
<keyword evidence="10" id="KW-0472">Membrane</keyword>
<dbReference type="InterPro" id="IPR011712">
    <property type="entry name" value="Sig_transdc_His_kin_sub3_dim/P"/>
</dbReference>
<dbReference type="SMART" id="SM00028">
    <property type="entry name" value="TPR"/>
    <property type="match status" value="3"/>
</dbReference>
<dbReference type="InterPro" id="IPR050482">
    <property type="entry name" value="Sensor_HK_TwoCompSys"/>
</dbReference>
<keyword evidence="6 12" id="KW-0418">Kinase</keyword>
<keyword evidence="13" id="KW-1185">Reference proteome</keyword>
<name>A0A1M6EFW2_9FLAO</name>
<evidence type="ECO:0000259" key="11">
    <source>
        <dbReference type="PROSITE" id="PS50109"/>
    </source>
</evidence>
<evidence type="ECO:0000256" key="4">
    <source>
        <dbReference type="ARBA" id="ARBA00022679"/>
    </source>
</evidence>
<proteinExistence type="predicted"/>
<dbReference type="InterPro" id="IPR019734">
    <property type="entry name" value="TPR_rpt"/>
</dbReference>
<dbReference type="Pfam" id="PF13181">
    <property type="entry name" value="TPR_8"/>
    <property type="match status" value="1"/>
</dbReference>
<dbReference type="PROSITE" id="PS50005">
    <property type="entry name" value="TPR"/>
    <property type="match status" value="1"/>
</dbReference>
<dbReference type="EC" id="2.7.13.3" evidence="2"/>
<feature type="transmembrane region" description="Helical" evidence="10">
    <location>
        <begin position="391"/>
        <end position="412"/>
    </location>
</feature>
<comment type="catalytic activity">
    <reaction evidence="1">
        <text>ATP + protein L-histidine = ADP + protein N-phospho-L-histidine.</text>
        <dbReference type="EC" id="2.7.13.3"/>
    </reaction>
</comment>
<keyword evidence="9" id="KW-0802">TPR repeat</keyword>